<protein>
    <submittedName>
        <fullName evidence="1">24973_t:CDS:1</fullName>
    </submittedName>
</protein>
<evidence type="ECO:0000313" key="2">
    <source>
        <dbReference type="Proteomes" id="UP000789920"/>
    </source>
</evidence>
<organism evidence="1 2">
    <name type="scientific">Racocetra persica</name>
    <dbReference type="NCBI Taxonomy" id="160502"/>
    <lineage>
        <taxon>Eukaryota</taxon>
        <taxon>Fungi</taxon>
        <taxon>Fungi incertae sedis</taxon>
        <taxon>Mucoromycota</taxon>
        <taxon>Glomeromycotina</taxon>
        <taxon>Glomeromycetes</taxon>
        <taxon>Diversisporales</taxon>
        <taxon>Gigasporaceae</taxon>
        <taxon>Racocetra</taxon>
    </lineage>
</organism>
<evidence type="ECO:0000313" key="1">
    <source>
        <dbReference type="EMBL" id="CAG8827214.1"/>
    </source>
</evidence>
<comment type="caution">
    <text evidence="1">The sequence shown here is derived from an EMBL/GenBank/DDBJ whole genome shotgun (WGS) entry which is preliminary data.</text>
</comment>
<keyword evidence="2" id="KW-1185">Reference proteome</keyword>
<dbReference type="EMBL" id="CAJVQC010093456">
    <property type="protein sequence ID" value="CAG8827214.1"/>
    <property type="molecule type" value="Genomic_DNA"/>
</dbReference>
<proteinExistence type="predicted"/>
<sequence>QSYKIQVTRNIKHLMSRSWKNYFGFAPDRERIPYVTSMIESSLISNTTGLQSLFSTINIEPQSFIVQVDTDQ</sequence>
<feature type="non-terminal residue" evidence="1">
    <location>
        <position position="1"/>
    </location>
</feature>
<feature type="non-terminal residue" evidence="1">
    <location>
        <position position="72"/>
    </location>
</feature>
<accession>A0ACA9S4S4</accession>
<gene>
    <name evidence="1" type="ORF">RPERSI_LOCUS26922</name>
</gene>
<dbReference type="Proteomes" id="UP000789920">
    <property type="component" value="Unassembled WGS sequence"/>
</dbReference>
<reference evidence="1" key="1">
    <citation type="submission" date="2021-06" db="EMBL/GenBank/DDBJ databases">
        <authorList>
            <person name="Kallberg Y."/>
            <person name="Tangrot J."/>
            <person name="Rosling A."/>
        </authorList>
    </citation>
    <scope>NUCLEOTIDE SEQUENCE</scope>
    <source>
        <strain evidence="1">MA461A</strain>
    </source>
</reference>
<name>A0ACA9S4S4_9GLOM</name>